<evidence type="ECO:0000313" key="5">
    <source>
        <dbReference type="Proteomes" id="UP000494329"/>
    </source>
</evidence>
<dbReference type="Pfam" id="PF11999">
    <property type="entry name" value="Ice_binding"/>
    <property type="match status" value="1"/>
</dbReference>
<protein>
    <recommendedName>
        <fullName evidence="3">SbsA Ig-like domain-containing protein</fullName>
    </recommendedName>
</protein>
<sequence length="576" mass="56168">MSPATISASSFTVSGPGAVAIAGTVSYNVGSRAAIFTPTNASLPVNSALTATITTAVKDTSGNALLNNFVWTFTTGAVAEVTPPTVSLTVPAAGAANTPLNTRIAATFSEDMDPSTISTASFTLTDASGAQVAGTVSYAAGARSAIFTPTTPALLNAGTAYNATITNAAKDLSGNALSANFTWTFNTGSSADTTPPSIVSTNPANAAGGVCTNKSVNVTFSEAMDPSTITAATFTVAASSASATLLPGTVAYDVPSRVATFTPLSPLAANTSYTATITPGVKDLAGNALPSASVTTFTTNSSLCAAAPALGAAQPFGSFGGNASVTNAGLNTIINGDLGVNAASTSITGLHDSGNNVYTVTPNNNGLVTGLVFTLTAPPGSVAGLAVTQASVDATTAFNSLSPATLPGGINVASLAQCPSCGGAGAGADELAGRTLPPGIYLSTTGTFDIGGAGRPAASLTLDAGGDANAVWVFQTAASTGTLNVGVTGPATPAVPIQVLLVNGAQSKNVFWYVPAGAVIGTGSTMTGTMLSNASITLSTVGGTPPTAVITTLNGRAIALTAAVTMVNTVINVPAQ</sequence>
<feature type="domain" description="SbsA Ig-like" evidence="3">
    <location>
        <begin position="192"/>
        <end position="299"/>
    </location>
</feature>
<evidence type="ECO:0000256" key="2">
    <source>
        <dbReference type="ARBA" id="ARBA00022729"/>
    </source>
</evidence>
<evidence type="ECO:0000256" key="1">
    <source>
        <dbReference type="ARBA" id="ARBA00005445"/>
    </source>
</evidence>
<dbReference type="EMBL" id="CADIKF010000038">
    <property type="protein sequence ID" value="CAB3764458.1"/>
    <property type="molecule type" value="Genomic_DNA"/>
</dbReference>
<evidence type="ECO:0000313" key="4">
    <source>
        <dbReference type="EMBL" id="CAB3764458.1"/>
    </source>
</evidence>
<comment type="similarity">
    <text evidence="1">Belongs to the ice-binding protein family.</text>
</comment>
<keyword evidence="5" id="KW-1185">Reference proteome</keyword>
<organism evidence="4 5">
    <name type="scientific">Paraburkholderia solisilvae</name>
    <dbReference type="NCBI Taxonomy" id="624376"/>
    <lineage>
        <taxon>Bacteria</taxon>
        <taxon>Pseudomonadati</taxon>
        <taxon>Pseudomonadota</taxon>
        <taxon>Betaproteobacteria</taxon>
        <taxon>Burkholderiales</taxon>
        <taxon>Burkholderiaceae</taxon>
        <taxon>Paraburkholderia</taxon>
    </lineage>
</organism>
<feature type="domain" description="SbsA Ig-like" evidence="3">
    <location>
        <begin position="81"/>
        <end position="187"/>
    </location>
</feature>
<dbReference type="AlphaFoldDB" id="A0A6J5ED64"/>
<dbReference type="Proteomes" id="UP000494329">
    <property type="component" value="Unassembled WGS sequence"/>
</dbReference>
<feature type="domain" description="SbsA Ig-like" evidence="3">
    <location>
        <begin position="1"/>
        <end position="75"/>
    </location>
</feature>
<evidence type="ECO:0000259" key="3">
    <source>
        <dbReference type="Pfam" id="PF13205"/>
    </source>
</evidence>
<dbReference type="InterPro" id="IPR032812">
    <property type="entry name" value="SbsA_Ig"/>
</dbReference>
<name>A0A6J5ED64_9BURK</name>
<dbReference type="InterPro" id="IPR021884">
    <property type="entry name" value="Ice-bd_prot"/>
</dbReference>
<keyword evidence="2" id="KW-0732">Signal</keyword>
<dbReference type="InterPro" id="IPR014755">
    <property type="entry name" value="Cu-Rt/internalin_Ig-like"/>
</dbReference>
<reference evidence="4 5" key="1">
    <citation type="submission" date="2020-04" db="EMBL/GenBank/DDBJ databases">
        <authorList>
            <person name="De Canck E."/>
        </authorList>
    </citation>
    <scope>NUCLEOTIDE SEQUENCE [LARGE SCALE GENOMIC DNA]</scope>
    <source>
        <strain evidence="4 5">LMG 29739</strain>
    </source>
</reference>
<dbReference type="Pfam" id="PF13205">
    <property type="entry name" value="Big_5"/>
    <property type="match status" value="3"/>
</dbReference>
<proteinExistence type="inferred from homology"/>
<dbReference type="Gene3D" id="2.60.40.1220">
    <property type="match status" value="3"/>
</dbReference>
<gene>
    <name evidence="4" type="ORF">LMG29739_04361</name>
</gene>
<accession>A0A6J5ED64</accession>